<keyword evidence="3" id="KW-1029">Fimbrium biogenesis</keyword>
<dbReference type="GO" id="GO:0009289">
    <property type="term" value="C:pilus"/>
    <property type="evidence" value="ECO:0007669"/>
    <property type="project" value="UniProtKB-SubCell"/>
</dbReference>
<dbReference type="InterPro" id="IPR015943">
    <property type="entry name" value="WD40/YVTN_repeat-like_dom_sf"/>
</dbReference>
<comment type="subcellular location">
    <subcellularLocation>
        <location evidence="1">Fimbrium</location>
    </subcellularLocation>
</comment>
<accession>A0A4R3HRG2</accession>
<dbReference type="OrthoDB" id="7156875at2"/>
<gene>
    <name evidence="10" type="ORF">EDC30_1094</name>
</gene>
<evidence type="ECO:0000313" key="11">
    <source>
        <dbReference type="Proteomes" id="UP000295382"/>
    </source>
</evidence>
<evidence type="ECO:0000256" key="4">
    <source>
        <dbReference type="ARBA" id="ARBA00022723"/>
    </source>
</evidence>
<dbReference type="AlphaFoldDB" id="A0A4R3HRG2"/>
<dbReference type="SUPFAM" id="SSF50998">
    <property type="entry name" value="Quinoprotein alcohol dehydrogenase-like"/>
    <property type="match status" value="1"/>
</dbReference>
<keyword evidence="4" id="KW-0479">Metal-binding</keyword>
<reference evidence="10 11" key="1">
    <citation type="submission" date="2019-03" db="EMBL/GenBank/DDBJ databases">
        <title>Genomic Encyclopedia of Type Strains, Phase IV (KMG-IV): sequencing the most valuable type-strain genomes for metagenomic binning, comparative biology and taxonomic classification.</title>
        <authorList>
            <person name="Goeker M."/>
        </authorList>
    </citation>
    <scope>NUCLEOTIDE SEQUENCE [LARGE SCALE GENOMIC DNA]</scope>
    <source>
        <strain evidence="10 11">DSM 7445</strain>
    </source>
</reference>
<keyword evidence="11" id="KW-1185">Reference proteome</keyword>
<dbReference type="Pfam" id="PF05567">
    <property type="entry name" value="T4P_PilY1"/>
    <property type="match status" value="1"/>
</dbReference>
<feature type="signal peptide" evidence="8">
    <location>
        <begin position="1"/>
        <end position="34"/>
    </location>
</feature>
<evidence type="ECO:0000259" key="9">
    <source>
        <dbReference type="Pfam" id="PF05567"/>
    </source>
</evidence>
<comment type="similarity">
    <text evidence="2">Belongs to the PilY1 family.</text>
</comment>
<evidence type="ECO:0000256" key="7">
    <source>
        <dbReference type="SAM" id="MobiDB-lite"/>
    </source>
</evidence>
<name>A0A4R3HRG2_PAULE</name>
<feature type="chain" id="PRO_5020807592" evidence="8">
    <location>
        <begin position="35"/>
        <end position="721"/>
    </location>
</feature>
<dbReference type="Gene3D" id="2.130.10.10">
    <property type="entry name" value="YVTN repeat-like/Quinoprotein amine dehydrogenase"/>
    <property type="match status" value="1"/>
</dbReference>
<organism evidence="10 11">
    <name type="scientific">Paucimonas lemoignei</name>
    <name type="common">Pseudomonas lemoignei</name>
    <dbReference type="NCBI Taxonomy" id="29443"/>
    <lineage>
        <taxon>Bacteria</taxon>
        <taxon>Pseudomonadati</taxon>
        <taxon>Pseudomonadota</taxon>
        <taxon>Betaproteobacteria</taxon>
        <taxon>Burkholderiales</taxon>
        <taxon>Burkholderiaceae</taxon>
        <taxon>Paucimonas</taxon>
    </lineage>
</organism>
<sequence length="721" mass="78135">MRPSLYLHCILARRRRCICFPLILAFGISQGVHAAVPIIHIASEPLLHDAHGMSGATLGTDKGSPGRTFLYQSGFDAATWSGKLIKLPVTMTSDRGVQLGSAPEWDAAEILTGKKNETPLPLSVNRQIYTANADTRSGITEFKWEKLAEVQRTKLDVSRLGGATDGLGPRRLGFLRGEREDELGQANGIFRPRDRVLGDIVNSNPVFVGAPASVSGGADYRSFYEAHKSRANAVYVGANDGMLHAFDASSGIEFFAYLPDALLEKVSQLAQPEYHHQNYVDGAIAVAEAQVRGGWKTVLVAGMGGGAQGVFALDVSTPEDFKSGIGALWEFTDRDDGDIGNVFNVPVIARFKARQTAEGLEYRYFAMVGSGVNNYLEDGHADPLAPAVLFLLALDKKPEERWQLGINYFKFKKPILDTGLPNGLSSPGLVLGEDGAVRFAYAGDLQGNLWRFDFTGFLPWSKENSGKTPLFTAQDSSARRQPITVQPRVVFAPGSGYVVLFGTGKFMEEADTKPAAFSVQSFYGIYDTTQKSYKVSGRNQLEPRRLVKEGDALQITGQEFLYGESAEQQRGWYFDFLASDESGERNVSNPVVDSGRLIFNSLIPCAAPCSHGGGRSYVLNALSGLSPGDKNSGMLSHIGMLAAPLTLQTAMAAGSRNVFGKSTVRRRSVVINAGSGGTKGNTAAVQEDAEGSMPEVTLPAMRLSWREIVNWPELRLKALRK</sequence>
<dbReference type="InterPro" id="IPR008707">
    <property type="entry name" value="B-propeller_PilY1"/>
</dbReference>
<evidence type="ECO:0000256" key="1">
    <source>
        <dbReference type="ARBA" id="ARBA00004561"/>
    </source>
</evidence>
<feature type="domain" description="PilY1 beta-propeller" evidence="9">
    <location>
        <begin position="197"/>
        <end position="535"/>
    </location>
</feature>
<evidence type="ECO:0000256" key="6">
    <source>
        <dbReference type="ARBA" id="ARBA00023263"/>
    </source>
</evidence>
<evidence type="ECO:0000313" key="10">
    <source>
        <dbReference type="EMBL" id="TCS35706.1"/>
    </source>
</evidence>
<dbReference type="InterPro" id="IPR011047">
    <property type="entry name" value="Quinoprotein_ADH-like_sf"/>
</dbReference>
<keyword evidence="6" id="KW-0281">Fimbrium</keyword>
<comment type="caution">
    <text evidence="10">The sequence shown here is derived from an EMBL/GenBank/DDBJ whole genome shotgun (WGS) entry which is preliminary data.</text>
</comment>
<keyword evidence="8" id="KW-0732">Signal</keyword>
<dbReference type="RefSeq" id="WP_132259388.1">
    <property type="nucleotide sequence ID" value="NZ_SLZQ01000009.1"/>
</dbReference>
<dbReference type="EMBL" id="SLZQ01000009">
    <property type="protein sequence ID" value="TCS35706.1"/>
    <property type="molecule type" value="Genomic_DNA"/>
</dbReference>
<feature type="region of interest" description="Disordered" evidence="7">
    <location>
        <begin position="672"/>
        <end position="691"/>
    </location>
</feature>
<proteinExistence type="inferred from homology"/>
<evidence type="ECO:0000256" key="2">
    <source>
        <dbReference type="ARBA" id="ARBA00008387"/>
    </source>
</evidence>
<evidence type="ECO:0000256" key="5">
    <source>
        <dbReference type="ARBA" id="ARBA00022837"/>
    </source>
</evidence>
<evidence type="ECO:0000256" key="3">
    <source>
        <dbReference type="ARBA" id="ARBA00022558"/>
    </source>
</evidence>
<protein>
    <submittedName>
        <fullName evidence="10">Type IV pilus assembly protein PilY1</fullName>
    </submittedName>
</protein>
<dbReference type="Proteomes" id="UP000295382">
    <property type="component" value="Unassembled WGS sequence"/>
</dbReference>
<keyword evidence="5" id="KW-0106">Calcium</keyword>
<dbReference type="GO" id="GO:0046872">
    <property type="term" value="F:metal ion binding"/>
    <property type="evidence" value="ECO:0007669"/>
    <property type="project" value="UniProtKB-KW"/>
</dbReference>
<evidence type="ECO:0000256" key="8">
    <source>
        <dbReference type="SAM" id="SignalP"/>
    </source>
</evidence>